<gene>
    <name evidence="1" type="ORF">RHGRI_025832</name>
</gene>
<keyword evidence="2" id="KW-1185">Reference proteome</keyword>
<evidence type="ECO:0000313" key="2">
    <source>
        <dbReference type="Proteomes" id="UP000823749"/>
    </source>
</evidence>
<proteinExistence type="predicted"/>
<sequence length="114" mass="12740">MHQWISSTPGEDLVDFEFTRRRPSEFRRRSSRLRGRQGSPEVNMAWRRVTGGRRWLASGQCGMEGDGDGRRGMDARMARGFDCDGGGFDCDGRGAGVSSMMVDGGRWYARVSTL</sequence>
<evidence type="ECO:0000313" key="1">
    <source>
        <dbReference type="EMBL" id="KAG5531008.1"/>
    </source>
</evidence>
<protein>
    <submittedName>
        <fullName evidence="1">Uncharacterized protein</fullName>
    </submittedName>
</protein>
<comment type="caution">
    <text evidence="1">The sequence shown here is derived from an EMBL/GenBank/DDBJ whole genome shotgun (WGS) entry which is preliminary data.</text>
</comment>
<accession>A0AAV6IQQ3</accession>
<name>A0AAV6IQQ3_9ERIC</name>
<dbReference type="EMBL" id="JACTNZ010000009">
    <property type="protein sequence ID" value="KAG5531008.1"/>
    <property type="molecule type" value="Genomic_DNA"/>
</dbReference>
<dbReference type="Proteomes" id="UP000823749">
    <property type="component" value="Chromosome 9"/>
</dbReference>
<reference evidence="1" key="1">
    <citation type="submission" date="2020-08" db="EMBL/GenBank/DDBJ databases">
        <title>Plant Genome Project.</title>
        <authorList>
            <person name="Zhang R.-G."/>
        </authorList>
    </citation>
    <scope>NUCLEOTIDE SEQUENCE</scope>
    <source>
        <strain evidence="1">WSP0</strain>
        <tissue evidence="1">Leaf</tissue>
    </source>
</reference>
<dbReference type="AlphaFoldDB" id="A0AAV6IQQ3"/>
<organism evidence="1 2">
    <name type="scientific">Rhododendron griersonianum</name>
    <dbReference type="NCBI Taxonomy" id="479676"/>
    <lineage>
        <taxon>Eukaryota</taxon>
        <taxon>Viridiplantae</taxon>
        <taxon>Streptophyta</taxon>
        <taxon>Embryophyta</taxon>
        <taxon>Tracheophyta</taxon>
        <taxon>Spermatophyta</taxon>
        <taxon>Magnoliopsida</taxon>
        <taxon>eudicotyledons</taxon>
        <taxon>Gunneridae</taxon>
        <taxon>Pentapetalae</taxon>
        <taxon>asterids</taxon>
        <taxon>Ericales</taxon>
        <taxon>Ericaceae</taxon>
        <taxon>Ericoideae</taxon>
        <taxon>Rhodoreae</taxon>
        <taxon>Rhododendron</taxon>
    </lineage>
</organism>